<evidence type="ECO:0000259" key="1">
    <source>
        <dbReference type="PROSITE" id="PS51787"/>
    </source>
</evidence>
<feature type="domain" description="Lon N-terminal" evidence="1">
    <location>
        <begin position="1"/>
        <end position="217"/>
    </location>
</feature>
<dbReference type="Gene3D" id="1.20.58.1480">
    <property type="match status" value="1"/>
</dbReference>
<dbReference type="Gene3D" id="2.30.130.40">
    <property type="entry name" value="LON domain-like"/>
    <property type="match status" value="1"/>
</dbReference>
<dbReference type="Proteomes" id="UP000054498">
    <property type="component" value="Unassembled WGS sequence"/>
</dbReference>
<dbReference type="SUPFAM" id="SSF88697">
    <property type="entry name" value="PUA domain-like"/>
    <property type="match status" value="1"/>
</dbReference>
<evidence type="ECO:0000313" key="2">
    <source>
        <dbReference type="EMBL" id="KIY98712.1"/>
    </source>
</evidence>
<dbReference type="STRING" id="145388.A0A0D2JH78"/>
<dbReference type="PANTHER" id="PTHR46732:SF8">
    <property type="entry name" value="ATP-DEPENDENT PROTEASE LA (LON) DOMAIN PROTEIN"/>
    <property type="match status" value="1"/>
</dbReference>
<dbReference type="Pfam" id="PF02190">
    <property type="entry name" value="LON_substr_bdg"/>
    <property type="match status" value="1"/>
</dbReference>
<dbReference type="OrthoDB" id="264917at2759"/>
<dbReference type="KEGG" id="mng:MNEG_9252"/>
<gene>
    <name evidence="2" type="ORF">MNEG_9252</name>
</gene>
<keyword evidence="3" id="KW-1185">Reference proteome</keyword>
<dbReference type="GeneID" id="25742127"/>
<dbReference type="InterPro" id="IPR003111">
    <property type="entry name" value="Lon_prtase_N"/>
</dbReference>
<name>A0A0D2JH78_9CHLO</name>
<sequence length="246" mass="26843">MIFEPRYRVLFNTLMDGMPDIEEGLVQKESPYAGTKQFGMCYVDGNSGKMATVGTLLQIQAHSFEADGRILVVNKGSERFRVTKVVKERPVLICEVEVLPEEEDSSQEAKALAEQVADLFRNVLRLFRKVKRRQQQQQQGSSAAAAAAAAAGVADAEDDDSLEELSELAELTDKPTQLSYWIASVLGEHRLTQQVLLEEDSTLGRLQKEAEVLGETMRFYSAATALESVFSSGGEGGAQPPAGGPD</sequence>
<reference evidence="2 3" key="1">
    <citation type="journal article" date="2013" name="BMC Genomics">
        <title>Reconstruction of the lipid metabolism for the microalga Monoraphidium neglectum from its genome sequence reveals characteristics suitable for biofuel production.</title>
        <authorList>
            <person name="Bogen C."/>
            <person name="Al-Dilaimi A."/>
            <person name="Albersmeier A."/>
            <person name="Wichmann J."/>
            <person name="Grundmann M."/>
            <person name="Rupp O."/>
            <person name="Lauersen K.J."/>
            <person name="Blifernez-Klassen O."/>
            <person name="Kalinowski J."/>
            <person name="Goesmann A."/>
            <person name="Mussgnug J.H."/>
            <person name="Kruse O."/>
        </authorList>
    </citation>
    <scope>NUCLEOTIDE SEQUENCE [LARGE SCALE GENOMIC DNA]</scope>
    <source>
        <strain evidence="2 3">SAG 48.87</strain>
    </source>
</reference>
<protein>
    <recommendedName>
        <fullName evidence="1">Lon N-terminal domain-containing protein</fullName>
    </recommendedName>
</protein>
<dbReference type="InterPro" id="IPR015947">
    <property type="entry name" value="PUA-like_sf"/>
</dbReference>
<dbReference type="PANTHER" id="PTHR46732">
    <property type="entry name" value="ATP-DEPENDENT PROTEASE LA (LON) DOMAIN PROTEIN"/>
    <property type="match status" value="1"/>
</dbReference>
<dbReference type="PROSITE" id="PS51787">
    <property type="entry name" value="LON_N"/>
    <property type="match status" value="1"/>
</dbReference>
<dbReference type="InterPro" id="IPR046336">
    <property type="entry name" value="Lon_prtase_N_sf"/>
</dbReference>
<proteinExistence type="predicted"/>
<dbReference type="RefSeq" id="XP_013897732.1">
    <property type="nucleotide sequence ID" value="XM_014042278.1"/>
</dbReference>
<evidence type="ECO:0000313" key="3">
    <source>
        <dbReference type="Proteomes" id="UP000054498"/>
    </source>
</evidence>
<dbReference type="EMBL" id="KK102090">
    <property type="protein sequence ID" value="KIY98712.1"/>
    <property type="molecule type" value="Genomic_DNA"/>
</dbReference>
<dbReference type="AlphaFoldDB" id="A0A0D2JH78"/>
<accession>A0A0D2JH78</accession>
<dbReference type="SMART" id="SM00464">
    <property type="entry name" value="LON"/>
    <property type="match status" value="1"/>
</dbReference>
<organism evidence="2 3">
    <name type="scientific">Monoraphidium neglectum</name>
    <dbReference type="NCBI Taxonomy" id="145388"/>
    <lineage>
        <taxon>Eukaryota</taxon>
        <taxon>Viridiplantae</taxon>
        <taxon>Chlorophyta</taxon>
        <taxon>core chlorophytes</taxon>
        <taxon>Chlorophyceae</taxon>
        <taxon>CS clade</taxon>
        <taxon>Sphaeropleales</taxon>
        <taxon>Selenastraceae</taxon>
        <taxon>Monoraphidium</taxon>
    </lineage>
</organism>